<accession>A0A944CIA5</accession>
<dbReference type="Pfam" id="PF14417">
    <property type="entry name" value="MEDS"/>
    <property type="match status" value="1"/>
</dbReference>
<dbReference type="Proteomes" id="UP000761411">
    <property type="component" value="Unassembled WGS sequence"/>
</dbReference>
<proteinExistence type="predicted"/>
<organism evidence="2 3">
    <name type="scientific">Mesobacillus boroniphilus</name>
    <dbReference type="NCBI Taxonomy" id="308892"/>
    <lineage>
        <taxon>Bacteria</taxon>
        <taxon>Bacillati</taxon>
        <taxon>Bacillota</taxon>
        <taxon>Bacilli</taxon>
        <taxon>Bacillales</taxon>
        <taxon>Bacillaceae</taxon>
        <taxon>Mesobacillus</taxon>
    </lineage>
</organism>
<dbReference type="AlphaFoldDB" id="A0A944CIA5"/>
<evidence type="ECO:0000313" key="3">
    <source>
        <dbReference type="Proteomes" id="UP000761411"/>
    </source>
</evidence>
<dbReference type="EMBL" id="QTKX01000001">
    <property type="protein sequence ID" value="MBS8263057.1"/>
    <property type="molecule type" value="Genomic_DNA"/>
</dbReference>
<comment type="caution">
    <text evidence="2">The sequence shown here is derived from an EMBL/GenBank/DDBJ whole genome shotgun (WGS) entry which is preliminary data.</text>
</comment>
<gene>
    <name evidence="2" type="ORF">DYI25_01245</name>
</gene>
<feature type="domain" description="MEDS" evidence="1">
    <location>
        <begin position="16"/>
        <end position="169"/>
    </location>
</feature>
<evidence type="ECO:0000259" key="1">
    <source>
        <dbReference type="Pfam" id="PF14417"/>
    </source>
</evidence>
<keyword evidence="3" id="KW-1185">Reference proteome</keyword>
<protein>
    <recommendedName>
        <fullName evidence="1">MEDS domain-containing protein</fullName>
    </recommendedName>
</protein>
<name>A0A944CIA5_9BACI</name>
<evidence type="ECO:0000313" key="2">
    <source>
        <dbReference type="EMBL" id="MBS8263057.1"/>
    </source>
</evidence>
<dbReference type="InterPro" id="IPR025847">
    <property type="entry name" value="MEDS_domain"/>
</dbReference>
<sequence length="190" mass="22413">MKNNMNQLFKDHRSVHVLYSYNEMDKYINQAVSFIEEGVMAGDYVIFIENEPLFRLIDEELSSRLTEDQMKFVHWVNNFDFYYSSGSYHPPAILDYFNNMVQPYIENDLPFRSWAHVEWATMKDPLHIIEDFERIVDQAVNALSFPLICAYEGDKMPDNLTRILMETHPYVLIDDDFIVSEQYQLASGGK</sequence>
<reference evidence="2 3" key="1">
    <citation type="journal article" date="2021" name="Microorganisms">
        <title>Bacterial Dimethylsulfoniopropionate Biosynthesis in the East China Sea.</title>
        <authorList>
            <person name="Liu J."/>
            <person name="Zhang Y."/>
            <person name="Liu J."/>
            <person name="Zhong H."/>
            <person name="Williams B.T."/>
            <person name="Zheng Y."/>
            <person name="Curson A.R.J."/>
            <person name="Sun C."/>
            <person name="Sun H."/>
            <person name="Song D."/>
            <person name="Wagner Mackenzie B."/>
            <person name="Bermejo Martinez A."/>
            <person name="Todd J.D."/>
            <person name="Zhang X.H."/>
        </authorList>
    </citation>
    <scope>NUCLEOTIDE SEQUENCE [LARGE SCALE GENOMIC DNA]</scope>
    <source>
        <strain evidence="2 3">ESS08</strain>
    </source>
</reference>
<dbReference type="RefSeq" id="WP_213366052.1">
    <property type="nucleotide sequence ID" value="NZ_QTKX01000001.1"/>
</dbReference>